<dbReference type="Pfam" id="PF04149">
    <property type="entry name" value="DUF397"/>
    <property type="match status" value="1"/>
</dbReference>
<keyword evidence="3" id="KW-1185">Reference proteome</keyword>
<reference evidence="2" key="1">
    <citation type="submission" date="2021-01" db="EMBL/GenBank/DDBJ databases">
        <title>Whole genome shotgun sequence of Planosporangium flavigriseum NBRC 105377.</title>
        <authorList>
            <person name="Komaki H."/>
            <person name="Tamura T."/>
        </authorList>
    </citation>
    <scope>NUCLEOTIDE SEQUENCE</scope>
    <source>
        <strain evidence="2">NBRC 105377</strain>
    </source>
</reference>
<protein>
    <recommendedName>
        <fullName evidence="1">DUF397 domain-containing protein</fullName>
    </recommendedName>
</protein>
<dbReference type="RefSeq" id="WP_168074543.1">
    <property type="nucleotide sequence ID" value="NZ_BAAAQJ010000008.1"/>
</dbReference>
<dbReference type="AlphaFoldDB" id="A0A8J3LIV9"/>
<accession>A0A8J3LIV9</accession>
<proteinExistence type="predicted"/>
<evidence type="ECO:0000259" key="1">
    <source>
        <dbReference type="Pfam" id="PF04149"/>
    </source>
</evidence>
<comment type="caution">
    <text evidence="2">The sequence shown here is derived from an EMBL/GenBank/DDBJ whole genome shotgun (WGS) entry which is preliminary data.</text>
</comment>
<feature type="domain" description="DUF397" evidence="1">
    <location>
        <begin position="6"/>
        <end position="57"/>
    </location>
</feature>
<evidence type="ECO:0000313" key="3">
    <source>
        <dbReference type="Proteomes" id="UP000653674"/>
    </source>
</evidence>
<evidence type="ECO:0000313" key="2">
    <source>
        <dbReference type="EMBL" id="GIG72134.1"/>
    </source>
</evidence>
<sequence>MPLDENWRKPSRSANGSDCMIVRRAEDGMIEVGDDKVTGGHVLRFTVSEWEAAVDGFKQGEFDL</sequence>
<gene>
    <name evidence="2" type="ORF">Pfl04_05380</name>
</gene>
<dbReference type="EMBL" id="BONU01000002">
    <property type="protein sequence ID" value="GIG72134.1"/>
    <property type="molecule type" value="Genomic_DNA"/>
</dbReference>
<dbReference type="Proteomes" id="UP000653674">
    <property type="component" value="Unassembled WGS sequence"/>
</dbReference>
<name>A0A8J3LIV9_9ACTN</name>
<dbReference type="InterPro" id="IPR007278">
    <property type="entry name" value="DUF397"/>
</dbReference>
<organism evidence="2 3">
    <name type="scientific">Planosporangium flavigriseum</name>
    <dbReference type="NCBI Taxonomy" id="373681"/>
    <lineage>
        <taxon>Bacteria</taxon>
        <taxon>Bacillati</taxon>
        <taxon>Actinomycetota</taxon>
        <taxon>Actinomycetes</taxon>
        <taxon>Micromonosporales</taxon>
        <taxon>Micromonosporaceae</taxon>
        <taxon>Planosporangium</taxon>
    </lineage>
</organism>